<evidence type="ECO:0000256" key="4">
    <source>
        <dbReference type="SAM" id="MobiDB-lite"/>
    </source>
</evidence>
<dbReference type="PROSITE" id="PS00409">
    <property type="entry name" value="PROKAR_NTER_METHYL"/>
    <property type="match status" value="1"/>
</dbReference>
<evidence type="ECO:0000256" key="5">
    <source>
        <dbReference type="SAM" id="Phobius"/>
    </source>
</evidence>
<dbReference type="GO" id="GO:0015628">
    <property type="term" value="P:protein secretion by the type II secretion system"/>
    <property type="evidence" value="ECO:0007669"/>
    <property type="project" value="InterPro"/>
</dbReference>
<dbReference type="PRINTS" id="PR00813">
    <property type="entry name" value="BCTERIALGSPG"/>
</dbReference>
<keyword evidence="3" id="KW-0178">Competence</keyword>
<dbReference type="GO" id="GO:0009986">
    <property type="term" value="C:cell surface"/>
    <property type="evidence" value="ECO:0007669"/>
    <property type="project" value="UniProtKB-SubCell"/>
</dbReference>
<dbReference type="AlphaFoldDB" id="A0AAU8IF15"/>
<feature type="region of interest" description="Disordered" evidence="4">
    <location>
        <begin position="104"/>
        <end position="131"/>
    </location>
</feature>
<dbReference type="Pfam" id="PF07963">
    <property type="entry name" value="N_methyl"/>
    <property type="match status" value="1"/>
</dbReference>
<dbReference type="InterPro" id="IPR045584">
    <property type="entry name" value="Pilin-like"/>
</dbReference>
<evidence type="ECO:0000313" key="6">
    <source>
        <dbReference type="EMBL" id="XCJ16595.1"/>
    </source>
</evidence>
<dbReference type="Gene3D" id="3.30.700.10">
    <property type="entry name" value="Glycoprotein, Type 4 Pilin"/>
    <property type="match status" value="1"/>
</dbReference>
<dbReference type="GO" id="GO:0015627">
    <property type="term" value="C:type II protein secretion system complex"/>
    <property type="evidence" value="ECO:0007669"/>
    <property type="project" value="InterPro"/>
</dbReference>
<accession>A0AAU8IF15</accession>
<dbReference type="InterPro" id="IPR000983">
    <property type="entry name" value="Bac_GSPG_pilin"/>
</dbReference>
<keyword evidence="2" id="KW-0488">Methylation</keyword>
<dbReference type="SUPFAM" id="SSF54523">
    <property type="entry name" value="Pili subunits"/>
    <property type="match status" value="1"/>
</dbReference>
<reference evidence="6" key="1">
    <citation type="submission" date="2024-06" db="EMBL/GenBank/DDBJ databases">
        <authorList>
            <person name="Fan A."/>
            <person name="Zhang F.Y."/>
            <person name="Zhang L."/>
        </authorList>
    </citation>
    <scope>NUCLEOTIDE SEQUENCE</scope>
    <source>
        <strain evidence="6">Y61</strain>
    </source>
</reference>
<keyword evidence="5" id="KW-1133">Transmembrane helix</keyword>
<dbReference type="NCBIfam" id="TIGR02532">
    <property type="entry name" value="IV_pilin_GFxxxE"/>
    <property type="match status" value="1"/>
</dbReference>
<dbReference type="InterPro" id="IPR012902">
    <property type="entry name" value="N_methyl_site"/>
</dbReference>
<dbReference type="GO" id="GO:0030420">
    <property type="term" value="P:establishment of competence for transformation"/>
    <property type="evidence" value="ECO:0007669"/>
    <property type="project" value="UniProtKB-KW"/>
</dbReference>
<name>A0AAU8IF15_9BACL</name>
<gene>
    <name evidence="6" type="ORF">ABNN70_13215</name>
</gene>
<keyword evidence="5" id="KW-0472">Membrane</keyword>
<proteinExistence type="predicted"/>
<protein>
    <submittedName>
        <fullName evidence="6">Prepilin-type N-terminal cleavage/methylation domain-containing protein</fullName>
    </submittedName>
</protein>
<comment type="subcellular location">
    <subcellularLocation>
        <location evidence="1">Cell surface</location>
    </subcellularLocation>
</comment>
<dbReference type="RefSeq" id="WP_353948052.1">
    <property type="nucleotide sequence ID" value="NZ_CP159510.1"/>
</dbReference>
<evidence type="ECO:0000256" key="1">
    <source>
        <dbReference type="ARBA" id="ARBA00004241"/>
    </source>
</evidence>
<organism evidence="6">
    <name type="scientific">Sporolactobacillus sp. Y61</name>
    <dbReference type="NCBI Taxonomy" id="3160863"/>
    <lineage>
        <taxon>Bacteria</taxon>
        <taxon>Bacillati</taxon>
        <taxon>Bacillota</taxon>
        <taxon>Bacilli</taxon>
        <taxon>Bacillales</taxon>
        <taxon>Sporolactobacillaceae</taxon>
        <taxon>Sporolactobacillus</taxon>
    </lineage>
</organism>
<sequence>MLKKLRAKSKDQKGFTLVELLAVIVILAIIAAIAVPIITNVISGQREKANYQDALNIIHAAKLYNAENPDDNSLTYDDLKKYLGHARDTSFTVSVTDGEYSITGHAGVTDGSTEQEIVAKSGEEEPESTTE</sequence>
<evidence type="ECO:0000256" key="3">
    <source>
        <dbReference type="ARBA" id="ARBA00023287"/>
    </source>
</evidence>
<keyword evidence="5" id="KW-0812">Transmembrane</keyword>
<dbReference type="EMBL" id="CP159510">
    <property type="protein sequence ID" value="XCJ16595.1"/>
    <property type="molecule type" value="Genomic_DNA"/>
</dbReference>
<evidence type="ECO:0000256" key="2">
    <source>
        <dbReference type="ARBA" id="ARBA00022481"/>
    </source>
</evidence>
<feature type="transmembrane region" description="Helical" evidence="5">
    <location>
        <begin position="20"/>
        <end position="42"/>
    </location>
</feature>